<evidence type="ECO:0000313" key="12">
    <source>
        <dbReference type="Proteomes" id="UP000064939"/>
    </source>
</evidence>
<evidence type="ECO:0000313" key="11">
    <source>
        <dbReference type="EMBL" id="ALH94070.1"/>
    </source>
</evidence>
<organism evidence="11 12">
    <name type="scientific">Acinetobacter equi</name>
    <dbReference type="NCBI Taxonomy" id="1324350"/>
    <lineage>
        <taxon>Bacteria</taxon>
        <taxon>Pseudomonadati</taxon>
        <taxon>Pseudomonadota</taxon>
        <taxon>Gammaproteobacteria</taxon>
        <taxon>Moraxellales</taxon>
        <taxon>Moraxellaceae</taxon>
        <taxon>Acinetobacter</taxon>
    </lineage>
</organism>
<dbReference type="InterPro" id="IPR045584">
    <property type="entry name" value="Pilin-like"/>
</dbReference>
<protein>
    <recommendedName>
        <fullName evidence="10">Trimeric autotransporter adhesin YadA-like C-terminal membrane anchor domain-containing protein</fullName>
    </recommendedName>
</protein>
<keyword evidence="3" id="KW-1134">Transmembrane beta strand</keyword>
<feature type="signal peptide" evidence="9">
    <location>
        <begin position="1"/>
        <end position="21"/>
    </location>
</feature>
<dbReference type="SUPFAM" id="SSF54523">
    <property type="entry name" value="Pili subunits"/>
    <property type="match status" value="1"/>
</dbReference>
<evidence type="ECO:0000256" key="6">
    <source>
        <dbReference type="ARBA" id="ARBA00023136"/>
    </source>
</evidence>
<gene>
    <name evidence="11" type="ORF">AOY20_00125</name>
</gene>
<evidence type="ECO:0000259" key="10">
    <source>
        <dbReference type="Pfam" id="PF03895"/>
    </source>
</evidence>
<keyword evidence="6" id="KW-0472">Membrane</keyword>
<dbReference type="KEGG" id="aei:AOY20_00125"/>
<proteinExistence type="predicted"/>
<dbReference type="OrthoDB" id="6713166at2"/>
<dbReference type="Pfam" id="PF03895">
    <property type="entry name" value="YadA_anchor"/>
    <property type="match status" value="1"/>
</dbReference>
<feature type="coiled-coil region" evidence="8">
    <location>
        <begin position="426"/>
        <end position="453"/>
    </location>
</feature>
<dbReference type="AlphaFoldDB" id="A0A0N9W9H5"/>
<evidence type="ECO:0000256" key="3">
    <source>
        <dbReference type="ARBA" id="ARBA00022452"/>
    </source>
</evidence>
<keyword evidence="5 9" id="KW-0732">Signal</keyword>
<evidence type="ECO:0000256" key="1">
    <source>
        <dbReference type="ARBA" id="ARBA00004241"/>
    </source>
</evidence>
<dbReference type="Gene3D" id="3.30.1300.30">
    <property type="entry name" value="GSPII I/J protein-like"/>
    <property type="match status" value="1"/>
</dbReference>
<sequence>MKFQKTLLAVSLALATITANAEISTSAKSDVYQYQKEVDGTVETIYTINGKQYVLEKSEDTAEPDIFVEVSNTVDLSKSGYELVRGGQLDTDIQGDGKPVTSKIDSVLTITEGVAVNNADPSYKGYTLTTGTQTETSAVNTNINGVITNATGNAQDINAGFSTPASLVQTVQQADLKNGLIANDQIGVSNILSEKVITDGVEKVTGIVSGTALTNKGLTLFGKIDPQAEIDYNTGKVTVTKTTGGTSTGNKELKAYSSKEDSTAIDVLQFNGKYYSVDANNQLTEYTGSTDKLVDLGAGVATGLNDAKTETSTTQAFVGSAQTVYGEEKSSYSNANTVTVGSADPDAVLEAGKEYNFGNVGDRTSSSKNVVTGILATDENGSNTYGLQATNTVNGNIVDQTTVVATGIKTTGDVVINGNKSVSDSLNRLESGFAGLSNNVSELNRRVDDVEKTSYRGIAVALATQQQIPNIGAGQFAVFGGAGHYKGESAGAVGVASVFADGRTSVSAAVGFSGGNEVGGRLGVAYVFGGK</sequence>
<dbReference type="EMBL" id="CP012808">
    <property type="protein sequence ID" value="ALH94070.1"/>
    <property type="molecule type" value="Genomic_DNA"/>
</dbReference>
<feature type="domain" description="Trimeric autotransporter adhesin YadA-like C-terminal membrane anchor" evidence="10">
    <location>
        <begin position="473"/>
        <end position="528"/>
    </location>
</feature>
<keyword evidence="4" id="KW-0812">Transmembrane</keyword>
<dbReference type="RefSeq" id="WP_054579988.1">
    <property type="nucleotide sequence ID" value="NZ_CP012808.1"/>
</dbReference>
<evidence type="ECO:0000256" key="5">
    <source>
        <dbReference type="ARBA" id="ARBA00022729"/>
    </source>
</evidence>
<evidence type="ECO:0000256" key="7">
    <source>
        <dbReference type="ARBA" id="ARBA00023237"/>
    </source>
</evidence>
<dbReference type="GO" id="GO:0009279">
    <property type="term" value="C:cell outer membrane"/>
    <property type="evidence" value="ECO:0007669"/>
    <property type="project" value="UniProtKB-SubCell"/>
</dbReference>
<evidence type="ECO:0000256" key="4">
    <source>
        <dbReference type="ARBA" id="ARBA00022692"/>
    </source>
</evidence>
<feature type="chain" id="PRO_5006039983" description="Trimeric autotransporter adhesin YadA-like C-terminal membrane anchor domain-containing protein" evidence="9">
    <location>
        <begin position="22"/>
        <end position="531"/>
    </location>
</feature>
<evidence type="ECO:0000256" key="9">
    <source>
        <dbReference type="SAM" id="SignalP"/>
    </source>
</evidence>
<accession>A0A0N9W9H5</accession>
<evidence type="ECO:0000256" key="8">
    <source>
        <dbReference type="SAM" id="Coils"/>
    </source>
</evidence>
<keyword evidence="12" id="KW-1185">Reference proteome</keyword>
<dbReference type="GO" id="GO:0009986">
    <property type="term" value="C:cell surface"/>
    <property type="evidence" value="ECO:0007669"/>
    <property type="project" value="UniProtKB-SubCell"/>
</dbReference>
<comment type="subcellular location">
    <subcellularLocation>
        <location evidence="2">Cell outer membrane</location>
    </subcellularLocation>
    <subcellularLocation>
        <location evidence="1">Cell surface</location>
    </subcellularLocation>
</comment>
<keyword evidence="8" id="KW-0175">Coiled coil</keyword>
<keyword evidence="7" id="KW-0998">Cell outer membrane</keyword>
<evidence type="ECO:0000256" key="2">
    <source>
        <dbReference type="ARBA" id="ARBA00004442"/>
    </source>
</evidence>
<name>A0A0N9W9H5_9GAMM</name>
<dbReference type="InterPro" id="IPR005594">
    <property type="entry name" value="YadA_C"/>
</dbReference>
<reference evidence="11 12" key="1">
    <citation type="journal article" date="2015" name="Int. J. Syst. Evol. Microbiol.">
        <title>Acinetobacter equi sp. nov. isolated from horse faeces.</title>
        <authorList>
            <person name="Poppel M.T."/>
            <person name="Skiebe E."/>
            <person name="Laue M."/>
            <person name="Bergmann H."/>
            <person name="Ebersberger I."/>
            <person name="Garn T."/>
            <person name="Fruth A."/>
            <person name="Baumgardt S."/>
            <person name="Busse H.J."/>
            <person name="Wilharm G."/>
        </authorList>
    </citation>
    <scope>NUCLEOTIDE SEQUENCE [LARGE SCALE GENOMIC DNA]</scope>
    <source>
        <strain evidence="11 12">114</strain>
    </source>
</reference>
<dbReference type="Proteomes" id="UP000064939">
    <property type="component" value="Chromosome"/>
</dbReference>